<dbReference type="RefSeq" id="WP_074924501.1">
    <property type="nucleotide sequence ID" value="NZ_BGKV01000012.1"/>
</dbReference>
<protein>
    <submittedName>
        <fullName evidence="1">Uncharacterized protein</fullName>
    </submittedName>
</protein>
<organism evidence="1 2">
    <name type="scientific">Proteus mirabilis</name>
    <dbReference type="NCBI Taxonomy" id="584"/>
    <lineage>
        <taxon>Bacteria</taxon>
        <taxon>Pseudomonadati</taxon>
        <taxon>Pseudomonadota</taxon>
        <taxon>Gammaproteobacteria</taxon>
        <taxon>Enterobacterales</taxon>
        <taxon>Morganellaceae</taxon>
        <taxon>Proteus</taxon>
    </lineage>
</organism>
<proteinExistence type="predicted"/>
<reference evidence="1 2" key="1">
    <citation type="submission" date="2017-05" db="EMBL/GenBank/DDBJ databases">
        <title>Whole genome sequencing of Proteus mirabilis AR_0155.</title>
        <authorList>
            <person name="Conlan S."/>
            <person name="Thomas P.J."/>
            <person name="Mullikin J."/>
            <person name="Frank K.M."/>
            <person name="Segre J.A."/>
        </authorList>
    </citation>
    <scope>NUCLEOTIDE SEQUENCE [LARGE SCALE GENOMIC DNA]</scope>
    <source>
        <strain evidence="1 2">AR_0155</strain>
    </source>
</reference>
<accession>A0AAN1C2U9</accession>
<sequence>MNLNDIYQYKLNKLFNSRTPTLYDDELIYYKDENKLEMILALHMQESKPLFLSWWTDLFDFEKVDNTLNENLYERYNIFLLFLRKLPSIFLINTNEYYKEKNLKVIYALNQLRYMENISDKFNYDMDECKTEIINYLACLLGGEEFYGNLFKIENNILFFNIRFNDWVDVKKLIKHIHSLSSAMANSIENKIALEKVKVFHINSIDFIMNKNQTDSYEIPYDDYYLDYVNPDVFMNNYADSNKIFSILVDCVNENQSECNFFISDMIYMNYIYYVIKDNEKEILKLKKYCAKNNKLFFKIIVKIMNLNFHINESSFRGLNLEYYLLNSKKITVGYVN</sequence>
<dbReference type="Proteomes" id="UP000195540">
    <property type="component" value="Chromosome"/>
</dbReference>
<evidence type="ECO:0000313" key="1">
    <source>
        <dbReference type="EMBL" id="ARX35435.1"/>
    </source>
</evidence>
<gene>
    <name evidence="1" type="ORF">AM402_15135</name>
</gene>
<dbReference type="AlphaFoldDB" id="A0AAN1C2U9"/>
<evidence type="ECO:0000313" key="2">
    <source>
        <dbReference type="Proteomes" id="UP000195540"/>
    </source>
</evidence>
<name>A0AAN1C2U9_PROMI</name>
<dbReference type="EMBL" id="CP021694">
    <property type="protein sequence ID" value="ARX35435.1"/>
    <property type="molecule type" value="Genomic_DNA"/>
</dbReference>